<dbReference type="Gene3D" id="3.30.70.1320">
    <property type="entry name" value="Multidrug efflux transporter AcrB pore domain like"/>
    <property type="match status" value="1"/>
</dbReference>
<dbReference type="PRINTS" id="PR00702">
    <property type="entry name" value="ACRIFLAVINRP"/>
</dbReference>
<dbReference type="PANTHER" id="PTHR32063">
    <property type="match status" value="1"/>
</dbReference>
<keyword evidence="2" id="KW-0813">Transport</keyword>
<evidence type="ECO:0000256" key="7">
    <source>
        <dbReference type="SAM" id="Phobius"/>
    </source>
</evidence>
<dbReference type="Gene3D" id="3.30.2090.10">
    <property type="entry name" value="Multidrug efflux transporter AcrB TolC docking domain, DN and DC subdomains"/>
    <property type="match status" value="2"/>
</dbReference>
<feature type="transmembrane region" description="Helical" evidence="7">
    <location>
        <begin position="493"/>
        <end position="516"/>
    </location>
</feature>
<sequence length="1063" mass="114236">MLDAIIKWAIARRWLVISGAVILTFWIFRTVSQMPLDVFPSFAPPQVEIQTEAPGLAPEEVESLVTLPIESAINGTPGVTDVRSASAAGLSVVKIIFNWNTEIYQARQLVTERLQQAQSKLPEGVETPQLSPITSPISTVMMVGFTVEKGQDGSQVPHSQAIAASSTGTSLMDLRRLVDWQITNRLLSVPGVAQVIAYGGDVRQYQVLVDPSRLQAFNVTLQQVTEAVEAANVNAPGGFLISRDREQLIRGVGRIESLEDLQQSVITARDGKPVRLVDVADVQIGAAIKRGDASLDGKNAIVVLINKQPQADTPTVTRAIEQAMEEVKAGLPADVKATVTFRQEDYIDASIENVRAALIEGSIIVALILIPFLMNWRNLAICLVALPLSLLIGVAMLNLIGQGLNTMTLGGLAVAIGSAVDDAIVDAENVYRSLRENKHSAHPRPLLDVVYDGCKEVRDSVFGATIITIVVFSPIFALSGVEGSIFIPMGLGYMAAVIASSLTALTVTPALCAILLPNGHLPETEPWVARFFKRLYLPWLNFSMRRSGIVLAASVAMLVVALIIVPSFGRIFLPEFQERSLVNAVVLYPGVSLESTNVVGLAMQDALKGDDRFQHVQLRSGRAPGDADAAGVNGAHLDVELSEAGMRDRLGSVEKLRQEFARLPGVASNIGGFISHRMDEVLSGVRSAIAVKIFGPDLAELRHIGEEVTAAMQSIQGLVDLQPEPQVPVPQIQIVFDRVAASRYGLTVGELSQTIQTALNGRVVSQVLEQQQTFDLVVWLKPTARNSAETIANLLVDTPNGQKIPLAQVAQIQDATGPNTINRENVSRLLVVSANVSGRDLRSVVNEIQTKVKQQVQLPPGYFIQYGGQFEAEERSTQSILLYSAIAFVVITIIMYLSVKSIPSTAMIMINLPLALVGGAIAVALTGGVLSIASLVGFVTLFGVATRNGLLLVDNYNTKFAEGMPLKEVLIKGSMERLNAILMTAFTSALGLAPLVVAGGAGKEILQPLSIVVLGGLVTSTALTLVVLPALYARFGKYLFPKRQPQREQNGKVQTLSLEEVQS</sequence>
<organism evidence="8">
    <name type="scientific">Oscillatoriales cyanobacterium SpSt-418</name>
    <dbReference type="NCBI Taxonomy" id="2282169"/>
    <lineage>
        <taxon>Bacteria</taxon>
        <taxon>Bacillati</taxon>
        <taxon>Cyanobacteriota</taxon>
        <taxon>Cyanophyceae</taxon>
        <taxon>Oscillatoriophycideae</taxon>
        <taxon>Oscillatoriales</taxon>
    </lineage>
</organism>
<dbReference type="SUPFAM" id="SSF82714">
    <property type="entry name" value="Multidrug efflux transporter AcrB TolC docking domain, DN and DC subdomains"/>
    <property type="match status" value="2"/>
</dbReference>
<protein>
    <submittedName>
        <fullName evidence="8">Efflux RND transporter permease subunit</fullName>
    </submittedName>
</protein>
<feature type="transmembrane region" description="Helical" evidence="7">
    <location>
        <begin position="354"/>
        <end position="373"/>
    </location>
</feature>
<comment type="subcellular location">
    <subcellularLocation>
        <location evidence="1">Cell membrane</location>
        <topology evidence="1">Multi-pass membrane protein</topology>
    </subcellularLocation>
</comment>
<evidence type="ECO:0000313" key="8">
    <source>
        <dbReference type="EMBL" id="HFN01285.1"/>
    </source>
</evidence>
<evidence type="ECO:0000256" key="1">
    <source>
        <dbReference type="ARBA" id="ARBA00004651"/>
    </source>
</evidence>
<dbReference type="InterPro" id="IPR004763">
    <property type="entry name" value="CusA-like"/>
</dbReference>
<dbReference type="EMBL" id="DSRU01000394">
    <property type="protein sequence ID" value="HFN01285.1"/>
    <property type="molecule type" value="Genomic_DNA"/>
</dbReference>
<dbReference type="InterPro" id="IPR001036">
    <property type="entry name" value="Acrflvin-R"/>
</dbReference>
<evidence type="ECO:0000256" key="3">
    <source>
        <dbReference type="ARBA" id="ARBA00022475"/>
    </source>
</evidence>
<reference evidence="8" key="1">
    <citation type="journal article" date="2020" name="mSystems">
        <title>Genome- and Community-Level Interaction Insights into Carbon Utilization and Element Cycling Functions of Hydrothermarchaeota in Hydrothermal Sediment.</title>
        <authorList>
            <person name="Zhou Z."/>
            <person name="Liu Y."/>
            <person name="Xu W."/>
            <person name="Pan J."/>
            <person name="Luo Z.H."/>
            <person name="Li M."/>
        </authorList>
    </citation>
    <scope>NUCLEOTIDE SEQUENCE [LARGE SCALE GENOMIC DNA]</scope>
    <source>
        <strain evidence="8">SpSt-418</strain>
    </source>
</reference>
<evidence type="ECO:0000256" key="2">
    <source>
        <dbReference type="ARBA" id="ARBA00022448"/>
    </source>
</evidence>
<accession>A0A7C3KHL7</accession>
<proteinExistence type="predicted"/>
<dbReference type="Gene3D" id="3.30.70.1440">
    <property type="entry name" value="Multidrug efflux transporter AcrB pore domain"/>
    <property type="match status" value="1"/>
</dbReference>
<keyword evidence="5 7" id="KW-1133">Transmembrane helix</keyword>
<evidence type="ECO:0000256" key="4">
    <source>
        <dbReference type="ARBA" id="ARBA00022692"/>
    </source>
</evidence>
<feature type="transmembrane region" description="Helical" evidence="7">
    <location>
        <begin position="919"/>
        <end position="942"/>
    </location>
</feature>
<evidence type="ECO:0000256" key="5">
    <source>
        <dbReference type="ARBA" id="ARBA00022989"/>
    </source>
</evidence>
<feature type="transmembrane region" description="Helical" evidence="7">
    <location>
        <begin position="380"/>
        <end position="400"/>
    </location>
</feature>
<keyword evidence="4 7" id="KW-0812">Transmembrane</keyword>
<keyword evidence="6 7" id="KW-0472">Membrane</keyword>
<gene>
    <name evidence="8" type="ORF">ENR64_26780</name>
</gene>
<dbReference type="InterPro" id="IPR027463">
    <property type="entry name" value="AcrB_DN_DC_subdom"/>
</dbReference>
<dbReference type="GO" id="GO:0042910">
    <property type="term" value="F:xenobiotic transmembrane transporter activity"/>
    <property type="evidence" value="ECO:0007669"/>
    <property type="project" value="TreeGrafter"/>
</dbReference>
<dbReference type="PANTHER" id="PTHR32063:SF4">
    <property type="entry name" value="SLR6043 PROTEIN"/>
    <property type="match status" value="1"/>
</dbReference>
<dbReference type="Gene3D" id="1.20.1640.10">
    <property type="entry name" value="Multidrug efflux transporter AcrB transmembrane domain"/>
    <property type="match status" value="2"/>
</dbReference>
<keyword evidence="3" id="KW-1003">Cell membrane</keyword>
<dbReference type="GO" id="GO:0008324">
    <property type="term" value="F:monoatomic cation transmembrane transporter activity"/>
    <property type="evidence" value="ECO:0007669"/>
    <property type="project" value="InterPro"/>
</dbReference>
<dbReference type="Gene3D" id="3.30.70.1430">
    <property type="entry name" value="Multidrug efflux transporter AcrB pore domain"/>
    <property type="match status" value="2"/>
</dbReference>
<evidence type="ECO:0000256" key="6">
    <source>
        <dbReference type="ARBA" id="ARBA00023136"/>
    </source>
</evidence>
<feature type="transmembrane region" description="Helical" evidence="7">
    <location>
        <begin position="549"/>
        <end position="573"/>
    </location>
</feature>
<dbReference type="NCBIfam" id="TIGR00914">
    <property type="entry name" value="2A0601"/>
    <property type="match status" value="1"/>
</dbReference>
<name>A0A7C3KHL7_9CYAN</name>
<dbReference type="SUPFAM" id="SSF82866">
    <property type="entry name" value="Multidrug efflux transporter AcrB transmembrane domain"/>
    <property type="match status" value="2"/>
</dbReference>
<feature type="transmembrane region" description="Helical" evidence="7">
    <location>
        <begin position="978"/>
        <end position="997"/>
    </location>
</feature>
<comment type="caution">
    <text evidence="8">The sequence shown here is derived from an EMBL/GenBank/DDBJ whole genome shotgun (WGS) entry which is preliminary data.</text>
</comment>
<dbReference type="Pfam" id="PF00873">
    <property type="entry name" value="ACR_tran"/>
    <property type="match status" value="1"/>
</dbReference>
<feature type="transmembrane region" description="Helical" evidence="7">
    <location>
        <begin position="461"/>
        <end position="481"/>
    </location>
</feature>
<dbReference type="AlphaFoldDB" id="A0A7C3KHL7"/>
<feature type="transmembrane region" description="Helical" evidence="7">
    <location>
        <begin position="1009"/>
        <end position="1033"/>
    </location>
</feature>
<feature type="transmembrane region" description="Helical" evidence="7">
    <location>
        <begin position="12"/>
        <end position="28"/>
    </location>
</feature>
<feature type="transmembrane region" description="Helical" evidence="7">
    <location>
        <begin position="880"/>
        <end position="899"/>
    </location>
</feature>
<dbReference type="SUPFAM" id="SSF82693">
    <property type="entry name" value="Multidrug efflux transporter AcrB pore domain, PN1, PN2, PC1 and PC2 subdomains"/>
    <property type="match status" value="2"/>
</dbReference>
<dbReference type="GO" id="GO:0005886">
    <property type="term" value="C:plasma membrane"/>
    <property type="evidence" value="ECO:0007669"/>
    <property type="project" value="UniProtKB-SubCell"/>
</dbReference>